<dbReference type="InterPro" id="IPR001611">
    <property type="entry name" value="Leu-rich_rpt"/>
</dbReference>
<dbReference type="SUPFAM" id="SSF52058">
    <property type="entry name" value="L domain-like"/>
    <property type="match status" value="1"/>
</dbReference>
<dbReference type="InterPro" id="IPR032675">
    <property type="entry name" value="LRR_dom_sf"/>
</dbReference>
<dbReference type="Pfam" id="PF13855">
    <property type="entry name" value="LRR_8"/>
    <property type="match status" value="1"/>
</dbReference>
<dbReference type="EMBL" id="JAYMYR010000003">
    <property type="protein sequence ID" value="KAK7374040.1"/>
    <property type="molecule type" value="Genomic_DNA"/>
</dbReference>
<evidence type="ECO:0000313" key="9">
    <source>
        <dbReference type="Proteomes" id="UP001374584"/>
    </source>
</evidence>
<sequence>MCRITMSLSIIHSGGEQELNFILWVEENIITMGRPKDEEYWNQVYEEEDGRLKCKHCGLKFRGGVSRIKAHVDRIEGKGIRICSSLPNHITSSNHSHQHTASQEVAERAREMTDTVGGSINHETVTGSTLLGVVEGGDLERVDNALNPERTAALEDYSEAGNGTLTTTLQSNLDVIISDLTSKEEDFQSQLQLLESHGKKRKREVDHWLYRLQDMKQFAIDMKNSLNQFECLSVVDEEIYLPEISEEHNKIQWLTKKVEEHEVEKPSVLSNEFVGSEFGKNVRKIQKLLKDDRVLIIGIYGTGGVGKTFLATYMQSEIKRNKTFTFKDVLWVSVSHDFTIFKLQQHIAEIIKITLYGDDERKRAMILASELEKREKIVLILDDVWKYIDLEKVGIPLGVKGIKLIMTSRLKHVFEQMDCQPINMISVSPFREYFDGDEAWELFLLKHGHRGTPSTLPPEVENIARYVVRACDGLPLGISVIARIMKGKTDIYWWRHARNKLDTLEMGVEMHEEVLSVLRRSYDNLTEKDVQKCFLYSALLPNYLDIDDLIMKLVDRGLLNGKRSFKEIFNEGNVMVDKLINHSLLLDNSSDNSLLSERVKMHDLVRKMAWNILKDSGSNMMVKCNKDMEKIPHIREWTIDLEAVSLAKNRIKEIPEGTTPNCPRLSTLLLFDNLIKHIPGCFFTHMNALTTLDLSKNEELTCLPHSLSNLRSLTSLTLSECSKLEYIPPLGELQSLLRLQISGCSIQTAPEGLENLINLEWLDLSMNPNLKLVPGSFLPSLTNILYLDLCGCLGINVEDVQGMTTLECFLGTFVDRDNLNRYVRETLDSGYGPQTYLICHLDLKDEEHWKRFFWKPFLPKETLFNFDCRSMYIGDCKELSYVLPRDLAILSVEDNHQWECFCAPLSSNRPKHLTHISVVRCTNLKSLFCLSCSSCTNIEYLSLYDLESLTAICKEDIVNLMPPPSPRGIFSYLRHFNISVCHGIKTLLTPSLVPQLQNLKFLSVSDCDSMEQIFAESYDDGIKITLPKLSTLKVRNLPQLKLVCKEILVCKSGFELDINDCPNSCQPSIEYVAL</sequence>
<dbReference type="Pfam" id="PF00931">
    <property type="entry name" value="NB-ARC"/>
    <property type="match status" value="1"/>
</dbReference>
<evidence type="ECO:0000259" key="6">
    <source>
        <dbReference type="Pfam" id="PF00931"/>
    </source>
</evidence>
<keyword evidence="4" id="KW-0067">ATP-binding</keyword>
<dbReference type="Pfam" id="PF23247">
    <property type="entry name" value="LRR_RPS2"/>
    <property type="match status" value="1"/>
</dbReference>
<dbReference type="InterPro" id="IPR057135">
    <property type="entry name" value="At4g27190-like_LRR"/>
</dbReference>
<evidence type="ECO:0000256" key="3">
    <source>
        <dbReference type="ARBA" id="ARBA00022821"/>
    </source>
</evidence>
<evidence type="ECO:0000256" key="4">
    <source>
        <dbReference type="ARBA" id="ARBA00022840"/>
    </source>
</evidence>
<dbReference type="Gene3D" id="3.80.10.10">
    <property type="entry name" value="Ribonuclease Inhibitor"/>
    <property type="match status" value="2"/>
</dbReference>
<organism evidence="8 9">
    <name type="scientific">Phaseolus coccineus</name>
    <name type="common">Scarlet runner bean</name>
    <name type="synonym">Phaseolus multiflorus</name>
    <dbReference type="NCBI Taxonomy" id="3886"/>
    <lineage>
        <taxon>Eukaryota</taxon>
        <taxon>Viridiplantae</taxon>
        <taxon>Streptophyta</taxon>
        <taxon>Embryophyta</taxon>
        <taxon>Tracheophyta</taxon>
        <taxon>Spermatophyta</taxon>
        <taxon>Magnoliopsida</taxon>
        <taxon>eudicotyledons</taxon>
        <taxon>Gunneridae</taxon>
        <taxon>Pentapetalae</taxon>
        <taxon>rosids</taxon>
        <taxon>fabids</taxon>
        <taxon>Fabales</taxon>
        <taxon>Fabaceae</taxon>
        <taxon>Papilionoideae</taxon>
        <taxon>50 kb inversion clade</taxon>
        <taxon>NPAAA clade</taxon>
        <taxon>indigoferoid/millettioid clade</taxon>
        <taxon>Phaseoleae</taxon>
        <taxon>Phaseolus</taxon>
    </lineage>
</organism>
<dbReference type="GO" id="GO:0005524">
    <property type="term" value="F:ATP binding"/>
    <property type="evidence" value="ECO:0007669"/>
    <property type="project" value="UniProtKB-KW"/>
</dbReference>
<dbReference type="SUPFAM" id="SSF52540">
    <property type="entry name" value="P-loop containing nucleoside triphosphate hydrolases"/>
    <property type="match status" value="1"/>
</dbReference>
<dbReference type="InterPro" id="IPR042197">
    <property type="entry name" value="Apaf_helical"/>
</dbReference>
<dbReference type="AlphaFoldDB" id="A0AAN9NJ07"/>
<dbReference type="Gene3D" id="3.40.50.300">
    <property type="entry name" value="P-loop containing nucleotide triphosphate hydrolases"/>
    <property type="match status" value="1"/>
</dbReference>
<keyword evidence="9" id="KW-1185">Reference proteome</keyword>
<feature type="domain" description="NB-ARC" evidence="6">
    <location>
        <begin position="282"/>
        <end position="447"/>
    </location>
</feature>
<accession>A0AAN9NJ07</accession>
<evidence type="ECO:0000256" key="2">
    <source>
        <dbReference type="ARBA" id="ARBA00022741"/>
    </source>
</evidence>
<dbReference type="InterPro" id="IPR027417">
    <property type="entry name" value="P-loop_NTPase"/>
</dbReference>
<feature type="region of interest" description="Disordered" evidence="5">
    <location>
        <begin position="89"/>
        <end position="123"/>
    </location>
</feature>
<dbReference type="Proteomes" id="UP001374584">
    <property type="component" value="Unassembled WGS sequence"/>
</dbReference>
<evidence type="ECO:0000256" key="1">
    <source>
        <dbReference type="ARBA" id="ARBA00008894"/>
    </source>
</evidence>
<feature type="domain" description="Disease resistance protein At4g27190-like leucine-rich repeats" evidence="7">
    <location>
        <begin position="964"/>
        <end position="1046"/>
    </location>
</feature>
<gene>
    <name evidence="8" type="ORF">VNO80_07464</name>
</gene>
<feature type="compositionally biased region" description="Polar residues" evidence="5">
    <location>
        <begin position="89"/>
        <end position="103"/>
    </location>
</feature>
<proteinExistence type="inferred from homology"/>
<keyword evidence="3" id="KW-0611">Plant defense</keyword>
<dbReference type="PANTHER" id="PTHR33463">
    <property type="entry name" value="NB-ARC DOMAIN-CONTAINING PROTEIN-RELATED"/>
    <property type="match status" value="1"/>
</dbReference>
<dbReference type="GO" id="GO:0006952">
    <property type="term" value="P:defense response"/>
    <property type="evidence" value="ECO:0007669"/>
    <property type="project" value="UniProtKB-KW"/>
</dbReference>
<protein>
    <recommendedName>
        <fullName evidence="10">NB-ARC domain-containing protein</fullName>
    </recommendedName>
</protein>
<dbReference type="PRINTS" id="PR00364">
    <property type="entry name" value="DISEASERSIST"/>
</dbReference>
<name>A0AAN9NJ07_PHACN</name>
<dbReference type="InterPro" id="IPR050905">
    <property type="entry name" value="Plant_NBS-LRR"/>
</dbReference>
<dbReference type="Gene3D" id="1.10.8.430">
    <property type="entry name" value="Helical domain of apoptotic protease-activating factors"/>
    <property type="match status" value="1"/>
</dbReference>
<evidence type="ECO:0000256" key="5">
    <source>
        <dbReference type="SAM" id="MobiDB-lite"/>
    </source>
</evidence>
<dbReference type="InterPro" id="IPR002182">
    <property type="entry name" value="NB-ARC"/>
</dbReference>
<evidence type="ECO:0000259" key="7">
    <source>
        <dbReference type="Pfam" id="PF23247"/>
    </source>
</evidence>
<keyword evidence="2" id="KW-0547">Nucleotide-binding</keyword>
<reference evidence="8 9" key="1">
    <citation type="submission" date="2024-01" db="EMBL/GenBank/DDBJ databases">
        <title>The genomes of 5 underutilized Papilionoideae crops provide insights into root nodulation and disease resistanc.</title>
        <authorList>
            <person name="Jiang F."/>
        </authorList>
    </citation>
    <scope>NUCLEOTIDE SEQUENCE [LARGE SCALE GENOMIC DNA]</scope>
    <source>
        <strain evidence="8">JINMINGXINNONG_FW02</strain>
        <tissue evidence="8">Leaves</tissue>
    </source>
</reference>
<dbReference type="GO" id="GO:0043531">
    <property type="term" value="F:ADP binding"/>
    <property type="evidence" value="ECO:0007669"/>
    <property type="project" value="InterPro"/>
</dbReference>
<evidence type="ECO:0000313" key="8">
    <source>
        <dbReference type="EMBL" id="KAK7374040.1"/>
    </source>
</evidence>
<dbReference type="PANTHER" id="PTHR33463:SF187">
    <property type="entry name" value="AND NB-ARC DOMAIN DISEASE RESISTANCE PROTEIN, PUTATIVE-RELATED"/>
    <property type="match status" value="1"/>
</dbReference>
<comment type="similarity">
    <text evidence="1">Belongs to the disease resistance NB-LRR family.</text>
</comment>
<comment type="caution">
    <text evidence="8">The sequence shown here is derived from an EMBL/GenBank/DDBJ whole genome shotgun (WGS) entry which is preliminary data.</text>
</comment>
<evidence type="ECO:0008006" key="10">
    <source>
        <dbReference type="Google" id="ProtNLM"/>
    </source>
</evidence>